<feature type="compositionally biased region" description="Low complexity" evidence="5">
    <location>
        <begin position="1175"/>
        <end position="1192"/>
    </location>
</feature>
<comment type="caution">
    <text evidence="8">The sequence shown here is derived from an EMBL/GenBank/DDBJ whole genome shotgun (WGS) entry which is preliminary data.</text>
</comment>
<feature type="compositionally biased region" description="Basic and acidic residues" evidence="5">
    <location>
        <begin position="511"/>
        <end position="526"/>
    </location>
</feature>
<feature type="transmembrane region" description="Helical" evidence="6">
    <location>
        <begin position="32"/>
        <end position="53"/>
    </location>
</feature>
<feature type="region of interest" description="Disordered" evidence="5">
    <location>
        <begin position="496"/>
        <end position="530"/>
    </location>
</feature>
<evidence type="ECO:0000256" key="4">
    <source>
        <dbReference type="ARBA" id="ARBA00023136"/>
    </source>
</evidence>
<keyword evidence="4 6" id="KW-0472">Membrane</keyword>
<evidence type="ECO:0000256" key="5">
    <source>
        <dbReference type="SAM" id="MobiDB-lite"/>
    </source>
</evidence>
<feature type="compositionally biased region" description="Polar residues" evidence="5">
    <location>
        <begin position="749"/>
        <end position="759"/>
    </location>
</feature>
<dbReference type="SUPFAM" id="SSF56672">
    <property type="entry name" value="DNA/RNA polymerases"/>
    <property type="match status" value="1"/>
</dbReference>
<proteinExistence type="predicted"/>
<feature type="region of interest" description="Disordered" evidence="5">
    <location>
        <begin position="918"/>
        <end position="973"/>
    </location>
</feature>
<feature type="region of interest" description="Disordered" evidence="5">
    <location>
        <begin position="1269"/>
        <end position="1296"/>
    </location>
</feature>
<comment type="subcellular location">
    <subcellularLocation>
        <location evidence="1">Membrane</location>
        <topology evidence="1">Multi-pass membrane protein</topology>
    </subcellularLocation>
</comment>
<feature type="domain" description="Reverse transcriptase" evidence="7">
    <location>
        <begin position="1768"/>
        <end position="1894"/>
    </location>
</feature>
<feature type="compositionally biased region" description="Low complexity" evidence="5">
    <location>
        <begin position="818"/>
        <end position="841"/>
    </location>
</feature>
<feature type="region of interest" description="Disordered" evidence="5">
    <location>
        <begin position="690"/>
        <end position="788"/>
    </location>
</feature>
<feature type="region of interest" description="Disordered" evidence="5">
    <location>
        <begin position="547"/>
        <end position="581"/>
    </location>
</feature>
<keyword evidence="3 6" id="KW-1133">Transmembrane helix</keyword>
<feature type="compositionally biased region" description="Low complexity" evidence="5">
    <location>
        <begin position="1008"/>
        <end position="1026"/>
    </location>
</feature>
<evidence type="ECO:0000256" key="6">
    <source>
        <dbReference type="SAM" id="Phobius"/>
    </source>
</evidence>
<sequence length="2154" mass="237950">MVNFTCPIIPDKPSDPKPFFENGNIDFKAHDVGWLICGIMTLIATISSMWLVWRHLTYYTCPQQQRHIVRLLIMVPIYAIISFMSYLFYHEALYYQTIRDCYEAVLVTSFFYLILAYTGDTPAEQHAVFRNVEIKDRFWVWPLGSWKYKPEGLHFLWLMKICVLQYAIFRPLCTFLAVGTEYFGYYCLHSWMPWFTHVWCALIISISVTVAVYCLIQLYIPVHKLVDPYKPILKFIAIKTIVFLTFWQDTLLSFLVSFNVIKQTEYFTGEQIQAGINALLQCFWMMLFGFIHIKAFSYLPYRPEDRSRTTLRGKAMLDSLDFRDWFFEMKESTRYMAARSKGRNYTLAEDLRAKRHEHLLNALGKERSANLDAQVDMEKANMPTFWKNPEDAQFWTPADQSDSAYASSQDAKSSSRPSNTGNDAYTSLPNPLGRGRSARQASKTHADKSGTTASRDSHAARAAELQSLVAELDLQHVDQSIVGAEDHDYGYQDEKYERAGLMRSEPSSSRFDGKKEAETPEKELHPELTQYHTPTVQLANVPSLNYDHDSASSSGLGGGKRRGKDLSAVAEEEDETAAAGQGRVAPGVGAFGIAAWLGWNSQPQQQPTHAAAETDHFLHPGGSYGARVAAHTPEAEGTGWWRNYWDRVSNPGSREPSIVGIEEDEKQPLTTERPAVMRQVTAASWGIEHQPHNHHHQQRPLPLPQPPALKINTHSAERKGGEASVDSTTSPSSSSSLISPHANSPLSRLIQTSRHSFSSRNRDEIREQSLAENSPAKPAVPVSKPGSPKVIVAPIATRPMLAVRDASIAPSSNQASLSRVVSTTTNTNTARRSAPATASNNDSAARQMANEMLSLVDNESGKKHPIKYADALLPPHEALEEELLEDGKVGWKKLAPAVGPKGKLVNLVLPNPLSPARFPYGQEGPAPPSNSSPEKEVAAPVSRREPSNGGGTLKWANQQPRPLKPKEEPLSLPDVKAKLPEGKGLITVGGMSLAQHKAQAQMEAHQRSSSSSANPTSTTPNASTPPKSILTSKPVGEGKLLLPAPSKLATTEAEDPYRATSTHTRPRTNPKPRAPERVREGGSVTTSAETKTSMTTAFQVGSIVPRSVVPFVALGSASGGGLGGYYDSIPSQHGQRGISGAAGGRASFIQASERHCYVPSLSGVRPAMLPPHPAHQPQQQYPYAPGPQQWGQRNEYLPPHLRQPQQQQQQQQHNFDTPTLIQNSLNNRGFMMDMIPHHANPIEDMGRGKEGASFSMSIIETETSPALSQLGASASRAAQRHHQVPATGSSDPSRHDERCRATLPHLQALQASCFISPPAIPTPDHFILPRLPHRKPSRHTLPTTFSAPGRYLAPDVSGPGHHRIRTVTRPFHHPYHRASSRKPTPSNPFHPTVPLSAPTPAANAQHFVTRADLSASIGELRQFLPDKFADVLQRVASTQPTAQPLPPAPFPQPQPSPALPARIGEYQSGITFPWLSGDLINKIHQDTLSVYDLPKLANPLWPGAIAPEEPAPVVIEGFSVVKGQSTSMSNCQFIKAVPSFSMFGRLWVVYLSLWSSSSHDHLFEVFPWDRVAGYVIAVCTSRLSRANATEWSRFDTELYASHFQGVPARSTTASSTKRLATRLDNPRRDQWTAPIQDVHPQHLIQWPTNQNGSVQLILLTTATPGHSGFTIPLTAIALTQLVPLQTLRPPAQPNTTLAVPLYPTGSILAHHGTMQATVAHWRQVLLHYPDCLFVAQLLGAITHEVHLGYTGPLRHLSCFANPRNLPMDNKGCHLWKSDLTDAFRHIVMTLANAQLLGFSFAGHYYMETGLTFGGRSSPWLFNLFAEALHWVLQSTMSNPVDHYLDDFFGAVPADSNLGQLLHSLALACSALGLQLAPLKTFWAVTKLEILGIQIDTIQQSISITSERCLHILDTTNMLLARCSTHLLDWQHIASLLQSVSQSTLQSWAAAFSWEVPRHHRSKDIQFLEALAVLEALQAFSKHWTGSRLVVIHIDNTNMEFGLRTGHLHNPLTQTLLSHLSTHHHEAPAAFIAATGCSSLAATYIWQGLADSSRKRSMGVPKHYLSFVQCRFGPKASPFPASDLFLTKWVCNMAQYHPYHSLKHELNALCSWHVSLGFPLDAFSHGHLEHTVCGIKCTHGLRPAASKLPITLPLL</sequence>
<name>A0A8H8QU95_9BASI</name>
<evidence type="ECO:0000256" key="2">
    <source>
        <dbReference type="ARBA" id="ARBA00022692"/>
    </source>
</evidence>
<feature type="compositionally biased region" description="Basic and acidic residues" evidence="5">
    <location>
        <begin position="760"/>
        <end position="769"/>
    </location>
</feature>
<dbReference type="SMART" id="SM01417">
    <property type="entry name" value="Solute_trans_a"/>
    <property type="match status" value="1"/>
</dbReference>
<dbReference type="Proteomes" id="UP000658997">
    <property type="component" value="Unassembled WGS sequence"/>
</dbReference>
<keyword evidence="9" id="KW-1185">Reference proteome</keyword>
<feature type="region of interest" description="Disordered" evidence="5">
    <location>
        <begin position="817"/>
        <end position="843"/>
    </location>
</feature>
<feature type="region of interest" description="Disordered" evidence="5">
    <location>
        <begin position="1169"/>
        <end position="1195"/>
    </location>
</feature>
<dbReference type="Pfam" id="PF00078">
    <property type="entry name" value="RVT_1"/>
    <property type="match status" value="1"/>
</dbReference>
<feature type="transmembrane region" description="Helical" evidence="6">
    <location>
        <begin position="232"/>
        <end position="261"/>
    </location>
</feature>
<dbReference type="InterPro" id="IPR005178">
    <property type="entry name" value="Ostalpha/TMEM184C"/>
</dbReference>
<evidence type="ECO:0000256" key="1">
    <source>
        <dbReference type="ARBA" id="ARBA00004141"/>
    </source>
</evidence>
<organism evidence="8 9">
    <name type="scientific">Ustilago bromivora</name>
    <dbReference type="NCBI Taxonomy" id="307758"/>
    <lineage>
        <taxon>Eukaryota</taxon>
        <taxon>Fungi</taxon>
        <taxon>Dikarya</taxon>
        <taxon>Basidiomycota</taxon>
        <taxon>Ustilaginomycotina</taxon>
        <taxon>Ustilaginomycetes</taxon>
        <taxon>Ustilaginales</taxon>
        <taxon>Ustilaginaceae</taxon>
        <taxon>Ustilago</taxon>
    </lineage>
</organism>
<feature type="region of interest" description="Disordered" evidence="5">
    <location>
        <begin position="399"/>
        <end position="460"/>
    </location>
</feature>
<feature type="compositionally biased region" description="Basic and acidic residues" evidence="5">
    <location>
        <begin position="964"/>
        <end position="973"/>
    </location>
</feature>
<dbReference type="InterPro" id="IPR000477">
    <property type="entry name" value="RT_dom"/>
</dbReference>
<dbReference type="EMBL" id="ULHB01000175">
    <property type="protein sequence ID" value="SYW84413.1"/>
    <property type="molecule type" value="Genomic_DNA"/>
</dbReference>
<feature type="transmembrane region" description="Helical" evidence="6">
    <location>
        <begin position="155"/>
        <end position="178"/>
    </location>
</feature>
<feature type="region of interest" description="Disordered" evidence="5">
    <location>
        <begin position="651"/>
        <end position="674"/>
    </location>
</feature>
<feature type="region of interest" description="Disordered" evidence="5">
    <location>
        <begin position="993"/>
        <end position="1089"/>
    </location>
</feature>
<reference evidence="8" key="1">
    <citation type="submission" date="2018-08" db="EMBL/GenBank/DDBJ databases">
        <authorList>
            <person name="Guldener U."/>
        </authorList>
    </citation>
    <scope>NUCLEOTIDE SEQUENCE</scope>
    <source>
        <strain evidence="8">UB2</strain>
    </source>
</reference>
<dbReference type="InterPro" id="IPR043502">
    <property type="entry name" value="DNA/RNA_pol_sf"/>
</dbReference>
<feature type="compositionally biased region" description="Polar residues" evidence="5">
    <location>
        <begin position="416"/>
        <end position="429"/>
    </location>
</feature>
<feature type="compositionally biased region" description="Low complexity" evidence="5">
    <location>
        <begin position="724"/>
        <end position="745"/>
    </location>
</feature>
<feature type="transmembrane region" description="Helical" evidence="6">
    <location>
        <begin position="68"/>
        <end position="89"/>
    </location>
</feature>
<protein>
    <recommendedName>
        <fullName evidence="7">Reverse transcriptase domain-containing protein</fullName>
    </recommendedName>
</protein>
<dbReference type="Pfam" id="PF03619">
    <property type="entry name" value="Solute_trans_a"/>
    <property type="match status" value="1"/>
</dbReference>
<feature type="transmembrane region" description="Helical" evidence="6">
    <location>
        <begin position="282"/>
        <end position="301"/>
    </location>
</feature>
<feature type="compositionally biased region" description="Polar residues" evidence="5">
    <location>
        <begin position="439"/>
        <end position="454"/>
    </location>
</feature>
<keyword evidence="2 6" id="KW-0812">Transmembrane</keyword>
<dbReference type="GO" id="GO:0016020">
    <property type="term" value="C:membrane"/>
    <property type="evidence" value="ECO:0007669"/>
    <property type="project" value="UniProtKB-SubCell"/>
</dbReference>
<evidence type="ECO:0000313" key="8">
    <source>
        <dbReference type="EMBL" id="SYW84413.1"/>
    </source>
</evidence>
<gene>
    <name evidence="8" type="ORF">UBRO2_05513</name>
</gene>
<evidence type="ECO:0000256" key="3">
    <source>
        <dbReference type="ARBA" id="ARBA00022989"/>
    </source>
</evidence>
<evidence type="ECO:0000259" key="7">
    <source>
        <dbReference type="Pfam" id="PF00078"/>
    </source>
</evidence>
<feature type="compositionally biased region" description="Low complexity" evidence="5">
    <location>
        <begin position="399"/>
        <end position="415"/>
    </location>
</feature>
<feature type="transmembrane region" description="Helical" evidence="6">
    <location>
        <begin position="198"/>
        <end position="220"/>
    </location>
</feature>
<evidence type="ECO:0000313" key="9">
    <source>
        <dbReference type="Proteomes" id="UP000658997"/>
    </source>
</evidence>
<feature type="compositionally biased region" description="Basic and acidic residues" evidence="5">
    <location>
        <begin position="933"/>
        <end position="946"/>
    </location>
</feature>
<dbReference type="PANTHER" id="PTHR23423">
    <property type="entry name" value="ORGANIC SOLUTE TRANSPORTER-RELATED"/>
    <property type="match status" value="1"/>
</dbReference>
<accession>A0A8H8QU95</accession>